<protein>
    <submittedName>
        <fullName evidence="1">Uncharacterized protein</fullName>
    </submittedName>
</protein>
<accession>A0A9X8HJF9</accession>
<dbReference type="EMBL" id="RJUR01000014">
    <property type="protein sequence ID" value="ROQ48687.1"/>
    <property type="molecule type" value="Genomic_DNA"/>
</dbReference>
<name>A0A9X8HJF9_PSEPU</name>
<dbReference type="Proteomes" id="UP000269115">
    <property type="component" value="Unassembled WGS sequence"/>
</dbReference>
<proteinExistence type="predicted"/>
<dbReference type="RefSeq" id="WP_123753044.1">
    <property type="nucleotide sequence ID" value="NZ_RJUR01000014.1"/>
</dbReference>
<evidence type="ECO:0000313" key="2">
    <source>
        <dbReference type="Proteomes" id="UP000269115"/>
    </source>
</evidence>
<sequence length="241" mass="25100">MSTETLISILQSLKQQGLNPLEAVKEALAQLQSRARGATTDNTAVAEAVIEVFSPLTATQLAIILHTTYPDLTALDVGKTILNPKVLPATPATEMNEALGKAGFDASSVSDAVNILYPVTVTIQANQAWQQSGLTVTGRQVTLIAAQGSWTSNPATGKTGPAGNTNYRAKQGYTLPGQFEGALIGRIGNNAPFLVGPQVKVPAGQSGVLQLCINDDLNGIYGAGLTDNVGSMQVDIRTQGE</sequence>
<reference evidence="1 2" key="1">
    <citation type="submission" date="2018-11" db="EMBL/GenBank/DDBJ databases">
        <title>Genomic analyses of the natural microbiome of Caenorhabditis elegans.</title>
        <authorList>
            <person name="Samuel B."/>
        </authorList>
    </citation>
    <scope>NUCLEOTIDE SEQUENCE [LARGE SCALE GENOMIC DNA]</scope>
    <source>
        <strain evidence="1 2">BIGb0473</strain>
    </source>
</reference>
<gene>
    <name evidence="1" type="ORF">EDF85_2988</name>
</gene>
<dbReference type="Gene3D" id="2.60.120.430">
    <property type="entry name" value="Galactose-binding lectin"/>
    <property type="match status" value="1"/>
</dbReference>
<organism evidence="1 2">
    <name type="scientific">Pseudomonas putida</name>
    <name type="common">Arthrobacter siderocapsulatus</name>
    <dbReference type="NCBI Taxonomy" id="303"/>
    <lineage>
        <taxon>Bacteria</taxon>
        <taxon>Pseudomonadati</taxon>
        <taxon>Pseudomonadota</taxon>
        <taxon>Gammaproteobacteria</taxon>
        <taxon>Pseudomonadales</taxon>
        <taxon>Pseudomonadaceae</taxon>
        <taxon>Pseudomonas</taxon>
    </lineage>
</organism>
<dbReference type="AlphaFoldDB" id="A0A9X8HJF9"/>
<comment type="caution">
    <text evidence="1">The sequence shown here is derived from an EMBL/GenBank/DDBJ whole genome shotgun (WGS) entry which is preliminary data.</text>
</comment>
<evidence type="ECO:0000313" key="1">
    <source>
        <dbReference type="EMBL" id="ROQ48687.1"/>
    </source>
</evidence>